<accession>A0A6J7EYA6</accession>
<dbReference type="GO" id="GO:0046872">
    <property type="term" value="F:metal ion binding"/>
    <property type="evidence" value="ECO:0007669"/>
    <property type="project" value="UniProtKB-KW"/>
</dbReference>
<dbReference type="GO" id="GO:0005524">
    <property type="term" value="F:ATP binding"/>
    <property type="evidence" value="ECO:0007669"/>
    <property type="project" value="UniProtKB-KW"/>
</dbReference>
<dbReference type="SUPFAM" id="SSF81301">
    <property type="entry name" value="Nucleotidyltransferase"/>
    <property type="match status" value="1"/>
</dbReference>
<keyword evidence="8" id="KW-0460">Magnesium</keyword>
<evidence type="ECO:0000256" key="9">
    <source>
        <dbReference type="ARBA" id="ARBA00038276"/>
    </source>
</evidence>
<feature type="domain" description="Polymerase nucleotidyl transferase" evidence="10">
    <location>
        <begin position="25"/>
        <end position="95"/>
    </location>
</feature>
<dbReference type="PANTHER" id="PTHR33571:SF12">
    <property type="entry name" value="BSL3053 PROTEIN"/>
    <property type="match status" value="1"/>
</dbReference>
<gene>
    <name evidence="11" type="ORF">UFOPK3376_02257</name>
</gene>
<dbReference type="CDD" id="cd05403">
    <property type="entry name" value="NT_KNTase_like"/>
    <property type="match status" value="1"/>
</dbReference>
<dbReference type="PANTHER" id="PTHR33571">
    <property type="entry name" value="SSL8005 PROTEIN"/>
    <property type="match status" value="1"/>
</dbReference>
<reference evidence="11" key="1">
    <citation type="submission" date="2020-05" db="EMBL/GenBank/DDBJ databases">
        <authorList>
            <person name="Chiriac C."/>
            <person name="Salcher M."/>
            <person name="Ghai R."/>
            <person name="Kavagutti S V."/>
        </authorList>
    </citation>
    <scope>NUCLEOTIDE SEQUENCE</scope>
</reference>
<dbReference type="InterPro" id="IPR052038">
    <property type="entry name" value="Type-VII_TA_antitoxin"/>
</dbReference>
<evidence type="ECO:0000256" key="6">
    <source>
        <dbReference type="ARBA" id="ARBA00022741"/>
    </source>
</evidence>
<dbReference type="InterPro" id="IPR043519">
    <property type="entry name" value="NT_sf"/>
</dbReference>
<protein>
    <submittedName>
        <fullName evidence="11">Unannotated protein</fullName>
    </submittedName>
</protein>
<evidence type="ECO:0000313" key="11">
    <source>
        <dbReference type="EMBL" id="CAB4886155.1"/>
    </source>
</evidence>
<keyword evidence="7" id="KW-0067">ATP-binding</keyword>
<evidence type="ECO:0000256" key="8">
    <source>
        <dbReference type="ARBA" id="ARBA00022842"/>
    </source>
</evidence>
<keyword evidence="2" id="KW-1277">Toxin-antitoxin system</keyword>
<dbReference type="Gene3D" id="3.30.460.10">
    <property type="entry name" value="Beta Polymerase, domain 2"/>
    <property type="match status" value="1"/>
</dbReference>
<keyword evidence="4" id="KW-0548">Nucleotidyltransferase</keyword>
<evidence type="ECO:0000256" key="5">
    <source>
        <dbReference type="ARBA" id="ARBA00022723"/>
    </source>
</evidence>
<proteinExistence type="inferred from homology"/>
<evidence type="ECO:0000259" key="10">
    <source>
        <dbReference type="Pfam" id="PF01909"/>
    </source>
</evidence>
<keyword evidence="6" id="KW-0547">Nucleotide-binding</keyword>
<keyword evidence="3" id="KW-0808">Transferase</keyword>
<evidence type="ECO:0000256" key="1">
    <source>
        <dbReference type="ARBA" id="ARBA00001946"/>
    </source>
</evidence>
<evidence type="ECO:0000256" key="7">
    <source>
        <dbReference type="ARBA" id="ARBA00022840"/>
    </source>
</evidence>
<dbReference type="AlphaFoldDB" id="A0A6J7EYA6"/>
<name>A0A6J7EYA6_9ZZZZ</name>
<dbReference type="Pfam" id="PF01909">
    <property type="entry name" value="NTP_transf_2"/>
    <property type="match status" value="1"/>
</dbReference>
<keyword evidence="5" id="KW-0479">Metal-binding</keyword>
<comment type="cofactor">
    <cofactor evidence="1">
        <name>Mg(2+)</name>
        <dbReference type="ChEBI" id="CHEBI:18420"/>
    </cofactor>
</comment>
<evidence type="ECO:0000256" key="2">
    <source>
        <dbReference type="ARBA" id="ARBA00022649"/>
    </source>
</evidence>
<dbReference type="GO" id="GO:0016779">
    <property type="term" value="F:nucleotidyltransferase activity"/>
    <property type="evidence" value="ECO:0007669"/>
    <property type="project" value="UniProtKB-KW"/>
</dbReference>
<dbReference type="InterPro" id="IPR002934">
    <property type="entry name" value="Polymerase_NTP_transf_dom"/>
</dbReference>
<sequence>MAVPMLIDLRSRRSEILRIAHARGASRVRVFGSVARGDATEASDIDFLVDLESSRGLFDLGGLLMDLRDLLGHEVDVVTEAGLRPRVAERVLADAIEL</sequence>
<dbReference type="EMBL" id="CAFBLP010000067">
    <property type="protein sequence ID" value="CAB4886155.1"/>
    <property type="molecule type" value="Genomic_DNA"/>
</dbReference>
<comment type="similarity">
    <text evidence="9">Belongs to the MntA antitoxin family.</text>
</comment>
<evidence type="ECO:0000256" key="4">
    <source>
        <dbReference type="ARBA" id="ARBA00022695"/>
    </source>
</evidence>
<organism evidence="11">
    <name type="scientific">freshwater metagenome</name>
    <dbReference type="NCBI Taxonomy" id="449393"/>
    <lineage>
        <taxon>unclassified sequences</taxon>
        <taxon>metagenomes</taxon>
        <taxon>ecological metagenomes</taxon>
    </lineage>
</organism>
<evidence type="ECO:0000256" key="3">
    <source>
        <dbReference type="ARBA" id="ARBA00022679"/>
    </source>
</evidence>